<feature type="binding site" evidence="11">
    <location>
        <position position="425"/>
    </location>
    <ligand>
        <name>ATP</name>
        <dbReference type="ChEBI" id="CHEBI:30616"/>
    </ligand>
</feature>
<evidence type="ECO:0000256" key="5">
    <source>
        <dbReference type="ARBA" id="ARBA00022741"/>
    </source>
</evidence>
<dbReference type="PROSITE" id="PS00298">
    <property type="entry name" value="HSP90"/>
    <property type="match status" value="1"/>
</dbReference>
<dbReference type="GO" id="GO:0016887">
    <property type="term" value="F:ATP hydrolysis activity"/>
    <property type="evidence" value="ECO:0007669"/>
    <property type="project" value="InterPro"/>
</dbReference>
<keyword evidence="6 11" id="KW-0067">ATP-binding</keyword>
<keyword evidence="8 13" id="KW-0346">Stress response</keyword>
<dbReference type="InterPro" id="IPR019805">
    <property type="entry name" value="Heat_shock_protein_90_CS"/>
</dbReference>
<dbReference type="GO" id="GO:0051082">
    <property type="term" value="F:unfolded protein binding"/>
    <property type="evidence" value="ECO:0007669"/>
    <property type="project" value="InterPro"/>
</dbReference>
<evidence type="ECO:0000256" key="12">
    <source>
        <dbReference type="SAM" id="MobiDB-lite"/>
    </source>
</evidence>
<dbReference type="InterPro" id="IPR036890">
    <property type="entry name" value="HATPase_C_sf"/>
</dbReference>
<feature type="binding site" evidence="11">
    <location>
        <position position="138"/>
    </location>
    <ligand>
        <name>ATP</name>
        <dbReference type="ChEBI" id="CHEBI:30616"/>
    </ligand>
</feature>
<dbReference type="STRING" id="478820.A0A196SJB8"/>
<evidence type="ECO:0000256" key="4">
    <source>
        <dbReference type="ARBA" id="ARBA00022490"/>
    </source>
</evidence>
<dbReference type="PRINTS" id="PR00775">
    <property type="entry name" value="HEATSHOCK90"/>
</dbReference>
<sequence length="755" mass="85502">MSFRARAINTIVKGFRSGSKVLGRRMAPNYARSFAAPMSNVPVMLFSTAAEEKDKKEQLSAEEAKKMASEILFNEKDTGADDKKKEEEKKVEFVPPKKEEGALEEKHEFQAETKELLDIVTNSIYTDKEVFLRELISNASDALEKLRHVQVAGTAVKDADLPLEIHIYTDEKNGTITIEDTGIGMTKKEMEDNLGVIARSGSKNFLKKAKDEGKAGDLGNSLIGHFGVGFYAAFMVADEVEVYSHSATDDATYCWSSKGMGEYEITKSSTLHRGTTIVLHLKEDQKKFAIEQTINRIIKKYSNFVNHPIRLNGKEVNTVHAIWAMDKNKITEQQYLDFYHYIGQGWDTPLFRLHFSADAPIALNALFYVGSMQTEKMGLGRMEPGVSLYSRKVLIEGHSKNLLPEWMRFVYGVVDSEDIPLSLSRENMQDSLLVKRIRKILTKKFLRFLNDKSKKERATYLTFWNEFNPFLKEGVIQDYDNRQDLASILMFESSACDGSKLTTLDEYISRMPESQKEIYYLNITNRDLAESSPYYEVFKRKNIEVLFLYNPIDDFVMTNVREFKGKKFMSVENASIDLNVNDEKKEEGAKPEAKVGLDDKAAAELASWMKTSLGDKVKEVKITHRLVSSPAIVTDSNNAGYRRMVKMMQAARGDIKGIMPLEPLVLEVNPHHDLLVRLNQMKTEKPLLAQCVTEQLYDDCLVSAGLMDDSRTMIPRLNSLLLAALGGEFKIPAEVVSIKADDKKETVVKAEEKKN</sequence>
<dbReference type="SUPFAM" id="SSF54211">
    <property type="entry name" value="Ribosomal protein S5 domain 2-like"/>
    <property type="match status" value="1"/>
</dbReference>
<dbReference type="PIRSF" id="PIRSF002583">
    <property type="entry name" value="Hsp90"/>
    <property type="match status" value="1"/>
</dbReference>
<accession>A0A196SJB8</accession>
<dbReference type="GO" id="GO:0140662">
    <property type="term" value="F:ATP-dependent protein folding chaperone"/>
    <property type="evidence" value="ECO:0007669"/>
    <property type="project" value="InterPro"/>
</dbReference>
<evidence type="ECO:0000256" key="10">
    <source>
        <dbReference type="ARBA" id="ARBA00023186"/>
    </source>
</evidence>
<evidence type="ECO:0000313" key="14">
    <source>
        <dbReference type="Proteomes" id="UP000078348"/>
    </source>
</evidence>
<dbReference type="Gene3D" id="3.30.565.10">
    <property type="entry name" value="Histidine kinase-like ATPase, C-terminal domain"/>
    <property type="match status" value="1"/>
</dbReference>
<dbReference type="SUPFAM" id="SSF55874">
    <property type="entry name" value="ATPase domain of HSP90 chaperone/DNA topoisomerase II/histidine kinase"/>
    <property type="match status" value="1"/>
</dbReference>
<dbReference type="FunFam" id="3.30.230.80:FF:000004">
    <property type="entry name" value="Heat shock protein 75 kDa"/>
    <property type="match status" value="1"/>
</dbReference>
<organism evidence="13 14">
    <name type="scientific">Blastocystis sp. subtype 1 (strain ATCC 50177 / NandII)</name>
    <dbReference type="NCBI Taxonomy" id="478820"/>
    <lineage>
        <taxon>Eukaryota</taxon>
        <taxon>Sar</taxon>
        <taxon>Stramenopiles</taxon>
        <taxon>Bigyra</taxon>
        <taxon>Opalozoa</taxon>
        <taxon>Opalinata</taxon>
        <taxon>Blastocystidae</taxon>
        <taxon>Blastocystis</taxon>
    </lineage>
</organism>
<comment type="subcellular location">
    <subcellularLocation>
        <location evidence="2">Cytoplasm</location>
    </subcellularLocation>
    <subcellularLocation>
        <location evidence="1">Mitochondrion</location>
    </subcellularLocation>
</comment>
<evidence type="ECO:0000256" key="1">
    <source>
        <dbReference type="ARBA" id="ARBA00004173"/>
    </source>
</evidence>
<dbReference type="EMBL" id="LXWW01000045">
    <property type="protein sequence ID" value="OAO17135.1"/>
    <property type="molecule type" value="Genomic_DNA"/>
</dbReference>
<dbReference type="SUPFAM" id="SSF110942">
    <property type="entry name" value="HSP90 C-terminal domain"/>
    <property type="match status" value="1"/>
</dbReference>
<feature type="region of interest" description="Disordered" evidence="12">
    <location>
        <begin position="70"/>
        <end position="106"/>
    </location>
</feature>
<keyword evidence="10" id="KW-0143">Chaperone</keyword>
<dbReference type="HAMAP" id="MF_00505">
    <property type="entry name" value="HSP90"/>
    <property type="match status" value="1"/>
</dbReference>
<feature type="binding site" evidence="11">
    <location>
        <position position="185"/>
    </location>
    <ligand>
        <name>ATP</name>
        <dbReference type="ChEBI" id="CHEBI:30616"/>
    </ligand>
</feature>
<dbReference type="Gene3D" id="1.20.120.790">
    <property type="entry name" value="Heat shock protein 90, C-terminal domain"/>
    <property type="match status" value="1"/>
</dbReference>
<dbReference type="GO" id="GO:0070013">
    <property type="term" value="C:intracellular organelle lumen"/>
    <property type="evidence" value="ECO:0007669"/>
    <property type="project" value="UniProtKB-ARBA"/>
</dbReference>
<dbReference type="InterPro" id="IPR020568">
    <property type="entry name" value="Ribosomal_Su5_D2-typ_SF"/>
</dbReference>
<gene>
    <name evidence="13" type="ORF">AV274_1161</name>
</gene>
<dbReference type="FunFam" id="3.40.50.11260:FF:000004">
    <property type="entry name" value="Heat shock protein 75 mitochondrial"/>
    <property type="match status" value="1"/>
</dbReference>
<proteinExistence type="inferred from homology"/>
<dbReference type="Gene3D" id="3.30.230.80">
    <property type="match status" value="1"/>
</dbReference>
<dbReference type="InterPro" id="IPR020575">
    <property type="entry name" value="Hsp90_N"/>
</dbReference>
<dbReference type="FunFam" id="3.30.565.10:FF:000009">
    <property type="entry name" value="Molecular chaperone HtpG"/>
    <property type="match status" value="1"/>
</dbReference>
<keyword evidence="7" id="KW-0809">Transit peptide</keyword>
<evidence type="ECO:0000313" key="13">
    <source>
        <dbReference type="EMBL" id="OAO17135.1"/>
    </source>
</evidence>
<evidence type="ECO:0000256" key="3">
    <source>
        <dbReference type="ARBA" id="ARBA00008239"/>
    </source>
</evidence>
<evidence type="ECO:0000256" key="9">
    <source>
        <dbReference type="ARBA" id="ARBA00023128"/>
    </source>
</evidence>
<dbReference type="Gene3D" id="3.40.50.11260">
    <property type="match status" value="1"/>
</dbReference>
<dbReference type="NCBIfam" id="NF003555">
    <property type="entry name" value="PRK05218.1"/>
    <property type="match status" value="1"/>
</dbReference>
<feature type="binding site" evidence="11">
    <location>
        <position position="180"/>
    </location>
    <ligand>
        <name>ATP</name>
        <dbReference type="ChEBI" id="CHEBI:30616"/>
    </ligand>
</feature>
<name>A0A196SJB8_BLAHN</name>
<dbReference type="GO" id="GO:0005524">
    <property type="term" value="F:ATP binding"/>
    <property type="evidence" value="ECO:0007669"/>
    <property type="project" value="UniProtKB-KW"/>
</dbReference>
<feature type="binding site" evidence="11">
    <location>
        <position position="193"/>
    </location>
    <ligand>
        <name>ATP</name>
        <dbReference type="ChEBI" id="CHEBI:30616"/>
    </ligand>
</feature>
<dbReference type="InterPro" id="IPR037196">
    <property type="entry name" value="HSP90_C"/>
</dbReference>
<dbReference type="InterPro" id="IPR001404">
    <property type="entry name" value="Hsp90_fam"/>
</dbReference>
<dbReference type="GO" id="GO:0005739">
    <property type="term" value="C:mitochondrion"/>
    <property type="evidence" value="ECO:0007669"/>
    <property type="project" value="UniProtKB-SubCell"/>
</dbReference>
<dbReference type="CDD" id="cd16927">
    <property type="entry name" value="HATPase_Hsp90-like"/>
    <property type="match status" value="1"/>
</dbReference>
<evidence type="ECO:0000256" key="6">
    <source>
        <dbReference type="ARBA" id="ARBA00022840"/>
    </source>
</evidence>
<dbReference type="PANTHER" id="PTHR11528">
    <property type="entry name" value="HEAT SHOCK PROTEIN 90 FAMILY MEMBER"/>
    <property type="match status" value="1"/>
</dbReference>
<evidence type="ECO:0000256" key="8">
    <source>
        <dbReference type="ARBA" id="ARBA00023016"/>
    </source>
</evidence>
<dbReference type="Proteomes" id="UP000078348">
    <property type="component" value="Unassembled WGS sequence"/>
</dbReference>
<dbReference type="FunFam" id="1.20.120.790:FF:000004">
    <property type="entry name" value="Heat shock protein 75 kDa"/>
    <property type="match status" value="1"/>
</dbReference>
<feature type="binding site" evidence="11">
    <location>
        <position position="275"/>
    </location>
    <ligand>
        <name>ATP</name>
        <dbReference type="ChEBI" id="CHEBI:30616"/>
    </ligand>
</feature>
<evidence type="ECO:0000256" key="2">
    <source>
        <dbReference type="ARBA" id="ARBA00004496"/>
    </source>
</evidence>
<dbReference type="AlphaFoldDB" id="A0A196SJB8"/>
<dbReference type="Pfam" id="PF13589">
    <property type="entry name" value="HATPase_c_3"/>
    <property type="match status" value="1"/>
</dbReference>
<keyword evidence="5 11" id="KW-0547">Nucleotide-binding</keyword>
<keyword evidence="4" id="KW-0963">Cytoplasm</keyword>
<comment type="caution">
    <text evidence="13">The sequence shown here is derived from an EMBL/GenBank/DDBJ whole genome shotgun (WGS) entry which is preliminary data.</text>
</comment>
<protein>
    <submittedName>
        <fullName evidence="13">Heat shock protein 90</fullName>
    </submittedName>
</protein>
<feature type="binding site" evidence="11">
    <location>
        <begin position="200"/>
        <end position="201"/>
    </location>
    <ligand>
        <name>ATP</name>
        <dbReference type="ChEBI" id="CHEBI:30616"/>
    </ligand>
</feature>
<keyword evidence="14" id="KW-1185">Reference proteome</keyword>
<feature type="binding site" evidence="11">
    <location>
        <position position="134"/>
    </location>
    <ligand>
        <name>ATP</name>
        <dbReference type="ChEBI" id="CHEBI:30616"/>
    </ligand>
</feature>
<evidence type="ECO:0000256" key="7">
    <source>
        <dbReference type="ARBA" id="ARBA00022946"/>
    </source>
</evidence>
<keyword evidence="9" id="KW-0496">Mitochondrion</keyword>
<comment type="similarity">
    <text evidence="3">Belongs to the heat shock protein 90 family.</text>
</comment>
<dbReference type="Pfam" id="PF00183">
    <property type="entry name" value="HSP90"/>
    <property type="match status" value="1"/>
</dbReference>
<dbReference type="OrthoDB" id="28737at2759"/>
<reference evidence="13 14" key="1">
    <citation type="submission" date="2016-05" db="EMBL/GenBank/DDBJ databases">
        <title>Nuclear genome of Blastocystis sp. subtype 1 NandII.</title>
        <authorList>
            <person name="Gentekaki E."/>
            <person name="Curtis B."/>
            <person name="Stairs C."/>
            <person name="Eme L."/>
            <person name="Herman E."/>
            <person name="Klimes V."/>
            <person name="Arias M.C."/>
            <person name="Elias M."/>
            <person name="Hilliou F."/>
            <person name="Klute M."/>
            <person name="Malik S.-B."/>
            <person name="Pightling A."/>
            <person name="Rachubinski R."/>
            <person name="Salas D."/>
            <person name="Schlacht A."/>
            <person name="Suga H."/>
            <person name="Archibald J."/>
            <person name="Ball S.G."/>
            <person name="Clark G."/>
            <person name="Dacks J."/>
            <person name="Van Der Giezen M."/>
            <person name="Tsaousis A."/>
            <person name="Roger A."/>
        </authorList>
    </citation>
    <scope>NUCLEOTIDE SEQUENCE [LARGE SCALE GENOMIC DNA]</scope>
    <source>
        <strain evidence="14">ATCC 50177 / NandII</strain>
    </source>
</reference>
<evidence type="ECO:0000256" key="11">
    <source>
        <dbReference type="PIRSR" id="PIRSR002583-1"/>
    </source>
</evidence>